<dbReference type="PANTHER" id="PTHR21363:SF0">
    <property type="entry name" value="PREPHENATE DEHYDROGENASE [NADP(+)]"/>
    <property type="match status" value="1"/>
</dbReference>
<dbReference type="PANTHER" id="PTHR21363">
    <property type="entry name" value="PREPHENATE DEHYDROGENASE"/>
    <property type="match status" value="1"/>
</dbReference>
<organism evidence="3 4">
    <name type="scientific">Lacibacterium aquatile</name>
    <dbReference type="NCBI Taxonomy" id="1168082"/>
    <lineage>
        <taxon>Bacteria</taxon>
        <taxon>Pseudomonadati</taxon>
        <taxon>Pseudomonadota</taxon>
        <taxon>Alphaproteobacteria</taxon>
        <taxon>Rhodospirillales</taxon>
        <taxon>Rhodospirillaceae</taxon>
    </lineage>
</organism>
<accession>A0ABW5DPJ9</accession>
<dbReference type="InterPro" id="IPR008927">
    <property type="entry name" value="6-PGluconate_DH-like_C_sf"/>
</dbReference>
<dbReference type="SUPFAM" id="SSF51735">
    <property type="entry name" value="NAD(P)-binding Rossmann-fold domains"/>
    <property type="match status" value="1"/>
</dbReference>
<dbReference type="PROSITE" id="PS51176">
    <property type="entry name" value="PDH_ADH"/>
    <property type="match status" value="1"/>
</dbReference>
<feature type="domain" description="Prephenate/arogenate dehydrogenase" evidence="2">
    <location>
        <begin position="8"/>
        <end position="252"/>
    </location>
</feature>
<dbReference type="InterPro" id="IPR003099">
    <property type="entry name" value="Prephen_DH"/>
</dbReference>
<evidence type="ECO:0000313" key="3">
    <source>
        <dbReference type="EMBL" id="MFD2262436.1"/>
    </source>
</evidence>
<dbReference type="Pfam" id="PF02153">
    <property type="entry name" value="PDH_N"/>
    <property type="match status" value="1"/>
</dbReference>
<comment type="caution">
    <text evidence="3">The sequence shown here is derived from an EMBL/GenBank/DDBJ whole genome shotgun (WGS) entry which is preliminary data.</text>
</comment>
<protein>
    <submittedName>
        <fullName evidence="3">Prephenate dehydrogenase/arogenate dehydrogenase family protein</fullName>
    </submittedName>
</protein>
<evidence type="ECO:0000259" key="2">
    <source>
        <dbReference type="PROSITE" id="PS51176"/>
    </source>
</evidence>
<evidence type="ECO:0000256" key="1">
    <source>
        <dbReference type="ARBA" id="ARBA00023002"/>
    </source>
</evidence>
<evidence type="ECO:0000313" key="4">
    <source>
        <dbReference type="Proteomes" id="UP001597295"/>
    </source>
</evidence>
<keyword evidence="4" id="KW-1185">Reference proteome</keyword>
<dbReference type="EMBL" id="JBHUIP010000004">
    <property type="protein sequence ID" value="MFD2262436.1"/>
    <property type="molecule type" value="Genomic_DNA"/>
</dbReference>
<keyword evidence="1" id="KW-0560">Oxidoreductase</keyword>
<dbReference type="Proteomes" id="UP001597295">
    <property type="component" value="Unassembled WGS sequence"/>
</dbReference>
<dbReference type="InterPro" id="IPR036291">
    <property type="entry name" value="NAD(P)-bd_dom_sf"/>
</dbReference>
<dbReference type="Gene3D" id="3.40.50.720">
    <property type="entry name" value="NAD(P)-binding Rossmann-like Domain"/>
    <property type="match status" value="1"/>
</dbReference>
<dbReference type="RefSeq" id="WP_379875396.1">
    <property type="nucleotide sequence ID" value="NZ_JBHUIP010000004.1"/>
</dbReference>
<reference evidence="4" key="1">
    <citation type="journal article" date="2019" name="Int. J. Syst. Evol. Microbiol.">
        <title>The Global Catalogue of Microorganisms (GCM) 10K type strain sequencing project: providing services to taxonomists for standard genome sequencing and annotation.</title>
        <authorList>
            <consortium name="The Broad Institute Genomics Platform"/>
            <consortium name="The Broad Institute Genome Sequencing Center for Infectious Disease"/>
            <person name="Wu L."/>
            <person name="Ma J."/>
        </authorList>
    </citation>
    <scope>NUCLEOTIDE SEQUENCE [LARGE SCALE GENOMIC DNA]</scope>
    <source>
        <strain evidence="4">CGMCC 1.19062</strain>
    </source>
</reference>
<dbReference type="InterPro" id="IPR050812">
    <property type="entry name" value="Preph/Arog_dehydrog"/>
</dbReference>
<dbReference type="InterPro" id="IPR046825">
    <property type="entry name" value="PDH_C"/>
</dbReference>
<gene>
    <name evidence="3" type="ORF">ACFSM5_06010</name>
</gene>
<proteinExistence type="predicted"/>
<dbReference type="Pfam" id="PF20463">
    <property type="entry name" value="PDH_C"/>
    <property type="match status" value="1"/>
</dbReference>
<dbReference type="InterPro" id="IPR046826">
    <property type="entry name" value="PDH_N"/>
</dbReference>
<dbReference type="SUPFAM" id="SSF48179">
    <property type="entry name" value="6-phosphogluconate dehydrogenase C-terminal domain-like"/>
    <property type="match status" value="1"/>
</dbReference>
<sequence>MKARDQIRTVGLFGHGAFGRLIVRHLGPRFDLHIHDPNPAGTPEFGRFCSMQETAACDVVILAAPVERLAQLIADIAPSLRPGALVLDVGSVKTRPAILMRDGLPSNVEIICTHPLFGPQSAAGGLSGLKMALCPVSGRRWRLVARFLGQLGLQVITTTPERHDRDMAMVQGLTHLIAKVLVQMEPLPTGMTTRSFDLLMQAIDMVRHDSLELFLTIERDNPYTKDVRERFFSLAAELNETLSAHDRALTTG</sequence>
<name>A0ABW5DPJ9_9PROT</name>